<dbReference type="OrthoDB" id="5240965at2"/>
<dbReference type="PANTHER" id="PTHR43767">
    <property type="entry name" value="LONG-CHAIN-FATTY-ACID--COA LIGASE"/>
    <property type="match status" value="1"/>
</dbReference>
<evidence type="ECO:0000313" key="4">
    <source>
        <dbReference type="Proteomes" id="UP000295217"/>
    </source>
</evidence>
<name>A0A4R5AKF3_9ACTN</name>
<accession>A0A4R5AKF3</accession>
<dbReference type="Pfam" id="PF00501">
    <property type="entry name" value="AMP-binding"/>
    <property type="match status" value="1"/>
</dbReference>
<dbReference type="InterPro" id="IPR045851">
    <property type="entry name" value="AMP-bd_C_sf"/>
</dbReference>
<dbReference type="SUPFAM" id="SSF56801">
    <property type="entry name" value="Acetyl-CoA synthetase-like"/>
    <property type="match status" value="1"/>
</dbReference>
<dbReference type="Gene3D" id="3.30.300.30">
    <property type="match status" value="1"/>
</dbReference>
<dbReference type="PANTHER" id="PTHR43767:SF1">
    <property type="entry name" value="NONRIBOSOMAL PEPTIDE SYNTHASE PES1 (EUROFUNG)-RELATED"/>
    <property type="match status" value="1"/>
</dbReference>
<evidence type="ECO:0000259" key="1">
    <source>
        <dbReference type="Pfam" id="PF00501"/>
    </source>
</evidence>
<dbReference type="Proteomes" id="UP000295217">
    <property type="component" value="Unassembled WGS sequence"/>
</dbReference>
<dbReference type="InterPro" id="IPR050237">
    <property type="entry name" value="ATP-dep_AMP-bd_enzyme"/>
</dbReference>
<protein>
    <recommendedName>
        <fullName evidence="5">Long-chain fatty acid--CoA ligase</fullName>
    </recommendedName>
</protein>
<dbReference type="EMBL" id="SMLB01000001">
    <property type="protein sequence ID" value="TDD73131.1"/>
    <property type="molecule type" value="Genomic_DNA"/>
</dbReference>
<evidence type="ECO:0008006" key="5">
    <source>
        <dbReference type="Google" id="ProtNLM"/>
    </source>
</evidence>
<evidence type="ECO:0000259" key="2">
    <source>
        <dbReference type="Pfam" id="PF13193"/>
    </source>
</evidence>
<sequence>MPVFREVLAHAAAQPHRVAVRYGDTARTYAQLARDAERARPDVKPGALVTLPDGDPVAQLTGILAADAAGAVPLTADPSWRPEHQRALLGPLPATVDDAVAHDLAWAGFTSGSTGRPRVVVRSRSSWTGSFEATGRLTGITADDAVLVPGSLSWSLTAFATAHALAAGATVLLTGDWSVPGLRAALPAADVAHLVPHRLAAVLDARPRRLRTAVVGGAALGTALRDRAANAGVGVVAYYGATELSFVAVDPDGEGLRPFAGVEVSLRPAAAGPGEVWVRSPWLAHGYLGAGGGPLRRDAGGWATVGDLAEDIGPSGRLVLRGRADGAVLTGGATVVPADVEAVLAEVPGVDGVVVVGLPHAELGQVVAAVVQGAGVRRAVLERVVRERLAPAQRPRRWLAIDELPRTSTGKPARALVGAGVAAGDLPIRPLT</sequence>
<proteinExistence type="predicted"/>
<feature type="domain" description="AMP-binding enzyme C-terminal" evidence="2">
    <location>
        <begin position="340"/>
        <end position="411"/>
    </location>
</feature>
<feature type="domain" description="AMP-dependent synthetase/ligase" evidence="1">
    <location>
        <begin position="97"/>
        <end position="288"/>
    </location>
</feature>
<dbReference type="RefSeq" id="WP_132101201.1">
    <property type="nucleotide sequence ID" value="NZ_SMLB01000001.1"/>
</dbReference>
<dbReference type="Pfam" id="PF13193">
    <property type="entry name" value="AMP-binding_C"/>
    <property type="match status" value="1"/>
</dbReference>
<comment type="caution">
    <text evidence="3">The sequence shown here is derived from an EMBL/GenBank/DDBJ whole genome shotgun (WGS) entry which is preliminary data.</text>
</comment>
<organism evidence="3 4">
    <name type="scientific">Jiangella aurantiaca</name>
    <dbReference type="NCBI Taxonomy" id="2530373"/>
    <lineage>
        <taxon>Bacteria</taxon>
        <taxon>Bacillati</taxon>
        <taxon>Actinomycetota</taxon>
        <taxon>Actinomycetes</taxon>
        <taxon>Jiangellales</taxon>
        <taxon>Jiangellaceae</taxon>
        <taxon>Jiangella</taxon>
    </lineage>
</organism>
<keyword evidence="4" id="KW-1185">Reference proteome</keyword>
<reference evidence="3 4" key="1">
    <citation type="submission" date="2019-02" db="EMBL/GenBank/DDBJ databases">
        <title>Draft genome sequences of novel Actinobacteria.</title>
        <authorList>
            <person name="Sahin N."/>
            <person name="Ay H."/>
            <person name="Saygin H."/>
        </authorList>
    </citation>
    <scope>NUCLEOTIDE SEQUENCE [LARGE SCALE GENOMIC DNA]</scope>
    <source>
        <strain evidence="3 4">8K307</strain>
    </source>
</reference>
<dbReference type="InterPro" id="IPR042099">
    <property type="entry name" value="ANL_N_sf"/>
</dbReference>
<dbReference type="InterPro" id="IPR025110">
    <property type="entry name" value="AMP-bd_C"/>
</dbReference>
<evidence type="ECO:0000313" key="3">
    <source>
        <dbReference type="EMBL" id="TDD73131.1"/>
    </source>
</evidence>
<gene>
    <name evidence="3" type="ORF">E1262_01225</name>
</gene>
<dbReference type="Gene3D" id="3.40.50.12780">
    <property type="entry name" value="N-terminal domain of ligase-like"/>
    <property type="match status" value="2"/>
</dbReference>
<dbReference type="InterPro" id="IPR000873">
    <property type="entry name" value="AMP-dep_synth/lig_dom"/>
</dbReference>
<dbReference type="AlphaFoldDB" id="A0A4R5AKF3"/>
<dbReference type="GO" id="GO:0016878">
    <property type="term" value="F:acid-thiol ligase activity"/>
    <property type="evidence" value="ECO:0007669"/>
    <property type="project" value="UniProtKB-ARBA"/>
</dbReference>